<protein>
    <submittedName>
        <fullName evidence="1">Uncharacterized protein</fullName>
    </submittedName>
</protein>
<dbReference type="Proteomes" id="UP001143543">
    <property type="component" value="Unassembled WGS sequence"/>
</dbReference>
<sequence length="373" mass="42529">MKKNSVLIKPIEDKAFVWFKNSNQYSIFDPFLADIIEHIDQDTPLEIVTQHIQNETGLSVEKVHEVIDELTQLITTTLPVDDHSQSTFEIPEATFYKTYYYTINNATFCFHYGSEYVMNEIHLKFAHLVTKKVKEPNHTITILESDNTFSLQVDEIFNNNYTEDNFHYLQGKLSMYIMMLAYKKPEREWLGVFHASAISYNGKSAMLLGDSGNGKSTALAIAHANGFNCIADDFVPMGSALQNIYPFPAAISVKEKSLPVLANYYPDIMEKPSFKNRLGKTVTFIPTDSHITITYPCHNLIFIKYKAGSNLQVAPITKTDAFQQLVPDSWLSPEPENAEIFLNWFNTVKTYQLTYSKTEDLLATLKDILDGNH</sequence>
<evidence type="ECO:0000313" key="2">
    <source>
        <dbReference type="Proteomes" id="UP001143543"/>
    </source>
</evidence>
<dbReference type="RefSeq" id="WP_281765971.1">
    <property type="nucleotide sequence ID" value="NZ_BRVO01000003.1"/>
</dbReference>
<organism evidence="1 2">
    <name type="scientific">Neptunitalea lumnitzerae</name>
    <dbReference type="NCBI Taxonomy" id="2965509"/>
    <lineage>
        <taxon>Bacteria</taxon>
        <taxon>Pseudomonadati</taxon>
        <taxon>Bacteroidota</taxon>
        <taxon>Flavobacteriia</taxon>
        <taxon>Flavobacteriales</taxon>
        <taxon>Flavobacteriaceae</taxon>
        <taxon>Neptunitalea</taxon>
    </lineage>
</organism>
<proteinExistence type="predicted"/>
<reference evidence="1" key="1">
    <citation type="submission" date="2022-07" db="EMBL/GenBank/DDBJ databases">
        <title>Taxonomy of Novel Oxalotrophic and Methylotrophic Bacteria.</title>
        <authorList>
            <person name="Sahin N."/>
            <person name="Tani A."/>
        </authorList>
    </citation>
    <scope>NUCLEOTIDE SEQUENCE</scope>
    <source>
        <strain evidence="1">Y10</strain>
    </source>
</reference>
<dbReference type="EMBL" id="BRVO01000003">
    <property type="protein sequence ID" value="GLB50345.1"/>
    <property type="molecule type" value="Genomic_DNA"/>
</dbReference>
<name>A0ABQ5MMM3_9FLAO</name>
<gene>
    <name evidence="1" type="ORF">Y10_27130</name>
</gene>
<dbReference type="Gene3D" id="3.40.50.300">
    <property type="entry name" value="P-loop containing nucleotide triphosphate hydrolases"/>
    <property type="match status" value="1"/>
</dbReference>
<comment type="caution">
    <text evidence="1">The sequence shown here is derived from an EMBL/GenBank/DDBJ whole genome shotgun (WGS) entry which is preliminary data.</text>
</comment>
<evidence type="ECO:0000313" key="1">
    <source>
        <dbReference type="EMBL" id="GLB50345.1"/>
    </source>
</evidence>
<accession>A0ABQ5MMM3</accession>
<dbReference type="InterPro" id="IPR027417">
    <property type="entry name" value="P-loop_NTPase"/>
</dbReference>
<dbReference type="SUPFAM" id="SSF53795">
    <property type="entry name" value="PEP carboxykinase-like"/>
    <property type="match status" value="1"/>
</dbReference>
<keyword evidence="2" id="KW-1185">Reference proteome</keyword>